<dbReference type="AlphaFoldDB" id="A0A428UG95"/>
<feature type="compositionally biased region" description="Polar residues" evidence="1">
    <location>
        <begin position="1"/>
        <end position="11"/>
    </location>
</feature>
<name>A0A428UG95_9HYPO</name>
<protein>
    <recommendedName>
        <fullName evidence="4">C2H2-type domain-containing protein</fullName>
    </recommendedName>
</protein>
<feature type="compositionally biased region" description="Low complexity" evidence="1">
    <location>
        <begin position="175"/>
        <end position="185"/>
    </location>
</feature>
<dbReference type="PANTHER" id="PTHR38166:SF1">
    <property type="entry name" value="C2H2-TYPE DOMAIN-CONTAINING PROTEIN"/>
    <property type="match status" value="1"/>
</dbReference>
<feature type="region of interest" description="Disordered" evidence="1">
    <location>
        <begin position="1"/>
        <end position="219"/>
    </location>
</feature>
<keyword evidence="3" id="KW-1185">Reference proteome</keyword>
<reference evidence="2 3" key="1">
    <citation type="submission" date="2017-06" db="EMBL/GenBank/DDBJ databases">
        <title>Cmopartive genomic analysis of Ambrosia Fusariam Clade fungi.</title>
        <authorList>
            <person name="Stajich J.E."/>
            <person name="Carrillo J."/>
            <person name="Kijimoto T."/>
            <person name="Eskalen A."/>
            <person name="O'Donnell K."/>
            <person name="Kasson M."/>
        </authorList>
    </citation>
    <scope>NUCLEOTIDE SEQUENCE [LARGE SCALE GENOMIC DNA]</scope>
    <source>
        <strain evidence="2 3">NRRL 20438</strain>
    </source>
</reference>
<feature type="compositionally biased region" description="Polar residues" evidence="1">
    <location>
        <begin position="417"/>
        <end position="433"/>
    </location>
</feature>
<feature type="compositionally biased region" description="Basic and acidic residues" evidence="1">
    <location>
        <begin position="148"/>
        <end position="165"/>
    </location>
</feature>
<dbReference type="EMBL" id="NIZV01000064">
    <property type="protein sequence ID" value="RSM13272.1"/>
    <property type="molecule type" value="Genomic_DNA"/>
</dbReference>
<dbReference type="Proteomes" id="UP000288429">
    <property type="component" value="Unassembled WGS sequence"/>
</dbReference>
<dbReference type="PANTHER" id="PTHR38166">
    <property type="entry name" value="C2H2-TYPE DOMAIN-CONTAINING PROTEIN-RELATED"/>
    <property type="match status" value="1"/>
</dbReference>
<evidence type="ECO:0000256" key="1">
    <source>
        <dbReference type="SAM" id="MobiDB-lite"/>
    </source>
</evidence>
<accession>A0A428UG95</accession>
<feature type="compositionally biased region" description="Basic and acidic residues" evidence="1">
    <location>
        <begin position="23"/>
        <end position="34"/>
    </location>
</feature>
<feature type="compositionally biased region" description="Low complexity" evidence="1">
    <location>
        <begin position="46"/>
        <end position="65"/>
    </location>
</feature>
<gene>
    <name evidence="2" type="ORF">CDV31_005976</name>
</gene>
<comment type="caution">
    <text evidence="2">The sequence shown here is derived from an EMBL/GenBank/DDBJ whole genome shotgun (WGS) entry which is preliminary data.</text>
</comment>
<sequence length="586" mass="65031">MASTRTTSRYTGHSAKARRPRIFNRDKFNMRDEIIVAGDESDAKRQSSQPSSSSSIDEITIPSSETSDKHPIPPDGEDTLSDYDLLGAADIDRSAPMPPPGWPTDDQRGRNSFQRQITLYTSAFGRIQPESAGPLSRLWGSRIAGDGSPRDDASSVDSRQDDHNKPSPAQQAPTSSGRSKSSRGSVTPRRSTKQASVSKSSRRSRKGASRDDHDQEGDCVMGEADVVTKELGGNGPWACPFFRRDPTHHMDCITLTLNRIQDVKQHLTRRHTAEFSCSFCFDEFQHRQDWEEHVRLRTCQPRPCPAHRVSPQAQDRLKVRVDRTLTASEQWYEIWRILFEDEKPPHSPHQGSVIGEVISIIRDCWHTERGQILSELARCEGMSKNEAGHLEVLLGGLLDRVQDRVDPVHRDSGASEAPSNTDSNTPYMTDQTGRTLDLGSSAFLAPASDYGATPKLSKSPSPPTPILPEFSGSNFLKLEPFTYDAPTQQDSFDQMMEPQYATSAEDDDLAAMTFSSQLEGNCLETRGLQNGFGYVDPLIDYHGLGTSTFTSNNPVWGAQYPGQLDIFDGNDINDLPPIVNPRLKRG</sequence>
<evidence type="ECO:0008006" key="4">
    <source>
        <dbReference type="Google" id="ProtNLM"/>
    </source>
</evidence>
<feature type="compositionally biased region" description="Polar residues" evidence="1">
    <location>
        <begin position="110"/>
        <end position="121"/>
    </location>
</feature>
<feature type="region of interest" description="Disordered" evidence="1">
    <location>
        <begin position="408"/>
        <end position="433"/>
    </location>
</feature>
<proteinExistence type="predicted"/>
<organism evidence="2 3">
    <name type="scientific">Fusarium ambrosium</name>
    <dbReference type="NCBI Taxonomy" id="131363"/>
    <lineage>
        <taxon>Eukaryota</taxon>
        <taxon>Fungi</taxon>
        <taxon>Dikarya</taxon>
        <taxon>Ascomycota</taxon>
        <taxon>Pezizomycotina</taxon>
        <taxon>Sordariomycetes</taxon>
        <taxon>Hypocreomycetidae</taxon>
        <taxon>Hypocreales</taxon>
        <taxon>Nectriaceae</taxon>
        <taxon>Fusarium</taxon>
        <taxon>Fusarium solani species complex</taxon>
    </lineage>
</organism>
<evidence type="ECO:0000313" key="3">
    <source>
        <dbReference type="Proteomes" id="UP000288429"/>
    </source>
</evidence>
<evidence type="ECO:0000313" key="2">
    <source>
        <dbReference type="EMBL" id="RSM13272.1"/>
    </source>
</evidence>